<reference evidence="2" key="1">
    <citation type="submission" date="2020-01" db="EMBL/GenBank/DDBJ databases">
        <title>Muricauda ochracea sp. nov., isolated from a tidal flat of Garorim bay in Korea.</title>
        <authorList>
            <person name="Kim D."/>
            <person name="Yoo Y."/>
            <person name="Kim J.-J."/>
        </authorList>
    </citation>
    <scope>NUCLEOTIDE SEQUENCE</scope>
    <source>
        <strain evidence="2">JGD-17</strain>
    </source>
</reference>
<dbReference type="SUPFAM" id="SSF74653">
    <property type="entry name" value="TolA/TonB C-terminal domain"/>
    <property type="match status" value="1"/>
</dbReference>
<keyword evidence="3" id="KW-1185">Reference proteome</keyword>
<evidence type="ECO:0000313" key="3">
    <source>
        <dbReference type="Proteomes" id="UP000667650"/>
    </source>
</evidence>
<name>A0A964TFE5_9FLAO</name>
<dbReference type="AlphaFoldDB" id="A0A964TFE5"/>
<proteinExistence type="predicted"/>
<protein>
    <recommendedName>
        <fullName evidence="1">TonB C-terminal domain-containing protein</fullName>
    </recommendedName>
</protein>
<evidence type="ECO:0000313" key="2">
    <source>
        <dbReference type="EMBL" id="NAY93509.1"/>
    </source>
</evidence>
<sequence>MNERELMGKWETIGVEMPNSDETPNRDAVKLIQDAFYGSKFHFRGNKVFNIQFGKFGDERMKELSFLDNKNWKLEDGQIKIGTESDGYSLMQILIQKITGKTYFILPMIRLEMKKEKDEGPSEPKGIESNLEKKESGEVGDLKLIHKDIDESSIVEFKDSAYPPLGPDCKSKWSLEKRKICTNKFIQGHFRRTFNPKFANQSGISGKVKTTLEFIIDSGGQIVNIKANGDFPELNQEAIRAISSMPKLLPGTKEGKPINVLYKFPLTLTLAE</sequence>
<evidence type="ECO:0000259" key="1">
    <source>
        <dbReference type="Pfam" id="PF03544"/>
    </source>
</evidence>
<dbReference type="EMBL" id="JAAABI010000020">
    <property type="protein sequence ID" value="NAY93509.1"/>
    <property type="molecule type" value="Genomic_DNA"/>
</dbReference>
<dbReference type="Gene3D" id="3.30.1150.10">
    <property type="match status" value="1"/>
</dbReference>
<dbReference type="Proteomes" id="UP000667650">
    <property type="component" value="Unassembled WGS sequence"/>
</dbReference>
<dbReference type="RefSeq" id="WP_166524919.1">
    <property type="nucleotide sequence ID" value="NZ_JAAABI010000020.1"/>
</dbReference>
<feature type="domain" description="TonB C-terminal" evidence="1">
    <location>
        <begin position="196"/>
        <end position="266"/>
    </location>
</feature>
<organism evidence="2 3">
    <name type="scientific">Flagellimonas ochracea</name>
    <dbReference type="NCBI Taxonomy" id="2696472"/>
    <lineage>
        <taxon>Bacteria</taxon>
        <taxon>Pseudomonadati</taxon>
        <taxon>Bacteroidota</taxon>
        <taxon>Flavobacteriia</taxon>
        <taxon>Flavobacteriales</taxon>
        <taxon>Flavobacteriaceae</taxon>
        <taxon>Flagellimonas</taxon>
    </lineage>
</organism>
<comment type="caution">
    <text evidence="2">The sequence shown here is derived from an EMBL/GenBank/DDBJ whole genome shotgun (WGS) entry which is preliminary data.</text>
</comment>
<accession>A0A964TFE5</accession>
<dbReference type="InterPro" id="IPR037682">
    <property type="entry name" value="TonB_C"/>
</dbReference>
<dbReference type="GO" id="GO:0055085">
    <property type="term" value="P:transmembrane transport"/>
    <property type="evidence" value="ECO:0007669"/>
    <property type="project" value="InterPro"/>
</dbReference>
<gene>
    <name evidence="2" type="ORF">GTQ34_16500</name>
</gene>
<dbReference type="Pfam" id="PF03544">
    <property type="entry name" value="TonB_C"/>
    <property type="match status" value="1"/>
</dbReference>